<protein>
    <submittedName>
        <fullName evidence="2">Uncharacterized protein</fullName>
    </submittedName>
</protein>
<keyword evidence="1" id="KW-0732">Signal</keyword>
<evidence type="ECO:0000256" key="1">
    <source>
        <dbReference type="SAM" id="SignalP"/>
    </source>
</evidence>
<evidence type="ECO:0000313" key="3">
    <source>
        <dbReference type="Proteomes" id="UP000265618"/>
    </source>
</evidence>
<feature type="signal peptide" evidence="1">
    <location>
        <begin position="1"/>
        <end position="16"/>
    </location>
</feature>
<dbReference type="EMBL" id="BDIP01000391">
    <property type="protein sequence ID" value="GCA62262.1"/>
    <property type="molecule type" value="Genomic_DNA"/>
</dbReference>
<dbReference type="AlphaFoldDB" id="A0A391P0R4"/>
<keyword evidence="3" id="KW-1185">Reference proteome</keyword>
<feature type="chain" id="PRO_5017408006" evidence="1">
    <location>
        <begin position="17"/>
        <end position="71"/>
    </location>
</feature>
<sequence>MRVPLVLLLLVAAVLGWGCPEAGPADPSDVNMIVALSIEGLNRLANGSIPVLESQISSMKFDDIETDLDLV</sequence>
<dbReference type="Proteomes" id="UP000265618">
    <property type="component" value="Unassembled WGS sequence"/>
</dbReference>
<name>A0A391P0R4_9EUKA</name>
<organism evidence="2 3">
    <name type="scientific">Kipferlia bialata</name>
    <dbReference type="NCBI Taxonomy" id="797122"/>
    <lineage>
        <taxon>Eukaryota</taxon>
        <taxon>Metamonada</taxon>
        <taxon>Carpediemonas-like organisms</taxon>
        <taxon>Kipferlia</taxon>
    </lineage>
</organism>
<feature type="non-terminal residue" evidence="2">
    <location>
        <position position="1"/>
    </location>
</feature>
<comment type="caution">
    <text evidence="2">The sequence shown here is derived from an EMBL/GenBank/DDBJ whole genome shotgun (WGS) entry which is preliminary data.</text>
</comment>
<reference evidence="2 3" key="1">
    <citation type="journal article" date="2018" name="PLoS ONE">
        <title>The draft genome of Kipferlia bialata reveals reductive genome evolution in fornicate parasites.</title>
        <authorList>
            <person name="Tanifuji G."/>
            <person name="Takabayashi S."/>
            <person name="Kume K."/>
            <person name="Takagi M."/>
            <person name="Nakayama T."/>
            <person name="Kamikawa R."/>
            <person name="Inagaki Y."/>
            <person name="Hashimoto T."/>
        </authorList>
    </citation>
    <scope>NUCLEOTIDE SEQUENCE [LARGE SCALE GENOMIC DNA]</scope>
    <source>
        <strain evidence="2">NY0173</strain>
    </source>
</reference>
<evidence type="ECO:0000313" key="2">
    <source>
        <dbReference type="EMBL" id="GCA62262.1"/>
    </source>
</evidence>
<proteinExistence type="predicted"/>
<gene>
    <name evidence="2" type="ORF">KIPB_002384</name>
</gene>
<accession>A0A391P0R4</accession>